<feature type="region of interest" description="Disordered" evidence="6">
    <location>
        <begin position="1"/>
        <end position="32"/>
    </location>
</feature>
<dbReference type="eggNOG" id="KOG1037">
    <property type="taxonomic scope" value="Eukaryota"/>
</dbReference>
<organism evidence="8 9">
    <name type="scientific">Ricinus communis</name>
    <name type="common">Castor bean</name>
    <dbReference type="NCBI Taxonomy" id="3988"/>
    <lineage>
        <taxon>Eukaryota</taxon>
        <taxon>Viridiplantae</taxon>
        <taxon>Streptophyta</taxon>
        <taxon>Embryophyta</taxon>
        <taxon>Tracheophyta</taxon>
        <taxon>Spermatophyta</taxon>
        <taxon>Magnoliopsida</taxon>
        <taxon>eudicotyledons</taxon>
        <taxon>Gunneridae</taxon>
        <taxon>Pentapetalae</taxon>
        <taxon>rosids</taxon>
        <taxon>fabids</taxon>
        <taxon>Malpighiales</taxon>
        <taxon>Euphorbiaceae</taxon>
        <taxon>Acalyphoideae</taxon>
        <taxon>Acalypheae</taxon>
        <taxon>Ricinus</taxon>
    </lineage>
</organism>
<dbReference type="PANTHER" id="PTHR10459:SF60">
    <property type="entry name" value="POLY [ADP-RIBOSE] POLYMERASE 2"/>
    <property type="match status" value="1"/>
</dbReference>
<name>B9SAS7_RICCO</name>
<evidence type="ECO:0000313" key="8">
    <source>
        <dbReference type="EMBL" id="EEF39281.1"/>
    </source>
</evidence>
<accession>B9SAS7</accession>
<feature type="domain" description="PARP catalytic" evidence="7">
    <location>
        <begin position="1"/>
        <end position="70"/>
    </location>
</feature>
<dbReference type="Gene3D" id="3.90.228.10">
    <property type="match status" value="1"/>
</dbReference>
<keyword evidence="3 5" id="KW-0520">NAD</keyword>
<dbReference type="Proteomes" id="UP000008311">
    <property type="component" value="Unassembled WGS sequence"/>
</dbReference>
<dbReference type="InterPro" id="IPR012317">
    <property type="entry name" value="Poly(ADP-ribose)pol_cat_dom"/>
</dbReference>
<comment type="catalytic activity">
    <reaction evidence="4">
        <text>NAD(+) + (ADP-D-ribosyl)n-acceptor = nicotinamide + (ADP-D-ribosyl)n+1-acceptor + H(+).</text>
        <dbReference type="EC" id="2.4.2.30"/>
    </reaction>
</comment>
<dbReference type="STRING" id="3988.B9SAS7"/>
<dbReference type="PANTHER" id="PTHR10459">
    <property type="entry name" value="DNA LIGASE"/>
    <property type="match status" value="1"/>
</dbReference>
<sequence>MDEHLSANYDADKLPPGKLSTKGVGATAPDLSGSKTLEDGVIVPLGKPKEQKGSKIRMRYVVGVDFKYRK</sequence>
<evidence type="ECO:0000256" key="2">
    <source>
        <dbReference type="ARBA" id="ARBA00022679"/>
    </source>
</evidence>
<evidence type="ECO:0000256" key="5">
    <source>
        <dbReference type="RuleBase" id="RU362114"/>
    </source>
</evidence>
<protein>
    <recommendedName>
        <fullName evidence="5">Poly [ADP-ribose] polymerase</fullName>
        <shortName evidence="5">PARP</shortName>
        <ecNumber evidence="5">2.4.2.-</ecNumber>
    </recommendedName>
</protein>
<proteinExistence type="predicted"/>
<reference evidence="9" key="1">
    <citation type="journal article" date="2010" name="Nat. Biotechnol.">
        <title>Draft genome sequence of the oilseed species Ricinus communis.</title>
        <authorList>
            <person name="Chan A.P."/>
            <person name="Crabtree J."/>
            <person name="Zhao Q."/>
            <person name="Lorenzi H."/>
            <person name="Orvis J."/>
            <person name="Puiu D."/>
            <person name="Melake-Berhan A."/>
            <person name="Jones K.M."/>
            <person name="Redman J."/>
            <person name="Chen G."/>
            <person name="Cahoon E.B."/>
            <person name="Gedil M."/>
            <person name="Stanke M."/>
            <person name="Haas B.J."/>
            <person name="Wortman J.R."/>
            <person name="Fraser-Liggett C.M."/>
            <person name="Ravel J."/>
            <person name="Rabinowicz P.D."/>
        </authorList>
    </citation>
    <scope>NUCLEOTIDE SEQUENCE [LARGE SCALE GENOMIC DNA]</scope>
    <source>
        <strain evidence="9">cv. Hale</strain>
    </source>
</reference>
<keyword evidence="2 5" id="KW-0808">Transferase</keyword>
<dbReference type="PROSITE" id="PS51059">
    <property type="entry name" value="PARP_CATALYTIC"/>
    <property type="match status" value="1"/>
</dbReference>
<dbReference type="GO" id="GO:0003950">
    <property type="term" value="F:NAD+ poly-ADP-ribosyltransferase activity"/>
    <property type="evidence" value="ECO:0007669"/>
    <property type="project" value="UniProtKB-UniRule"/>
</dbReference>
<dbReference type="EMBL" id="EQ973909">
    <property type="protein sequence ID" value="EEF39281.1"/>
    <property type="molecule type" value="Genomic_DNA"/>
</dbReference>
<dbReference type="Pfam" id="PF00644">
    <property type="entry name" value="PARP"/>
    <property type="match status" value="1"/>
</dbReference>
<evidence type="ECO:0000256" key="3">
    <source>
        <dbReference type="ARBA" id="ARBA00023027"/>
    </source>
</evidence>
<dbReference type="InParanoid" id="B9SAS7"/>
<dbReference type="SUPFAM" id="SSF56399">
    <property type="entry name" value="ADP-ribosylation"/>
    <property type="match status" value="1"/>
</dbReference>
<evidence type="ECO:0000259" key="7">
    <source>
        <dbReference type="PROSITE" id="PS51059"/>
    </source>
</evidence>
<dbReference type="InterPro" id="IPR050800">
    <property type="entry name" value="ARTD/PARP"/>
</dbReference>
<evidence type="ECO:0000256" key="4">
    <source>
        <dbReference type="ARBA" id="ARBA00033987"/>
    </source>
</evidence>
<evidence type="ECO:0000256" key="1">
    <source>
        <dbReference type="ARBA" id="ARBA00022676"/>
    </source>
</evidence>
<feature type="compositionally biased region" description="Basic and acidic residues" evidence="6">
    <location>
        <begin position="1"/>
        <end position="15"/>
    </location>
</feature>
<dbReference type="EC" id="2.4.2.-" evidence="5"/>
<evidence type="ECO:0000313" key="9">
    <source>
        <dbReference type="Proteomes" id="UP000008311"/>
    </source>
</evidence>
<dbReference type="AlphaFoldDB" id="B9SAS7"/>
<keyword evidence="1 5" id="KW-0328">Glycosyltransferase</keyword>
<evidence type="ECO:0000256" key="6">
    <source>
        <dbReference type="SAM" id="MobiDB-lite"/>
    </source>
</evidence>
<gene>
    <name evidence="8" type="ORF">RCOM_1178400</name>
</gene>
<keyword evidence="9" id="KW-1185">Reference proteome</keyword>